<evidence type="ECO:0000256" key="3">
    <source>
        <dbReference type="ARBA" id="ARBA00023163"/>
    </source>
</evidence>
<organism evidence="5 6">
    <name type="scientific">Rhodococcus qingshengii</name>
    <dbReference type="NCBI Taxonomy" id="334542"/>
    <lineage>
        <taxon>Bacteria</taxon>
        <taxon>Bacillati</taxon>
        <taxon>Actinomycetota</taxon>
        <taxon>Actinomycetes</taxon>
        <taxon>Mycobacteriales</taxon>
        <taxon>Nocardiaceae</taxon>
        <taxon>Rhodococcus</taxon>
        <taxon>Rhodococcus erythropolis group</taxon>
    </lineage>
</organism>
<dbReference type="InterPro" id="IPR036390">
    <property type="entry name" value="WH_DNA-bd_sf"/>
</dbReference>
<proteinExistence type="predicted"/>
<protein>
    <submittedName>
        <fullName evidence="5">GntR family transcriptional regulator</fullName>
    </submittedName>
</protein>
<comment type="caution">
    <text evidence="5">The sequence shown here is derived from an EMBL/GenBank/DDBJ whole genome shotgun (WGS) entry which is preliminary data.</text>
</comment>
<dbReference type="SUPFAM" id="SSF46785">
    <property type="entry name" value="Winged helix' DNA-binding domain"/>
    <property type="match status" value="1"/>
</dbReference>
<dbReference type="PANTHER" id="PTHR43537:SF20">
    <property type="entry name" value="HTH-TYPE TRANSCRIPTIONAL REPRESSOR GLAR"/>
    <property type="match status" value="1"/>
</dbReference>
<dbReference type="GO" id="GO:0003700">
    <property type="term" value="F:DNA-binding transcription factor activity"/>
    <property type="evidence" value="ECO:0007669"/>
    <property type="project" value="InterPro"/>
</dbReference>
<accession>A0AAW6LV76</accession>
<dbReference type="Pfam" id="PF00392">
    <property type="entry name" value="GntR"/>
    <property type="match status" value="1"/>
</dbReference>
<dbReference type="Gene3D" id="1.10.10.10">
    <property type="entry name" value="Winged helix-like DNA-binding domain superfamily/Winged helix DNA-binding domain"/>
    <property type="match status" value="1"/>
</dbReference>
<dbReference type="SMART" id="SM00895">
    <property type="entry name" value="FCD"/>
    <property type="match status" value="1"/>
</dbReference>
<keyword evidence="3" id="KW-0804">Transcription</keyword>
<dbReference type="SMART" id="SM00345">
    <property type="entry name" value="HTH_GNTR"/>
    <property type="match status" value="1"/>
</dbReference>
<evidence type="ECO:0000256" key="1">
    <source>
        <dbReference type="ARBA" id="ARBA00023015"/>
    </source>
</evidence>
<gene>
    <name evidence="5" type="ORF">PXH69_30790</name>
</gene>
<dbReference type="InterPro" id="IPR008920">
    <property type="entry name" value="TF_FadR/GntR_C"/>
</dbReference>
<dbReference type="Pfam" id="PF07729">
    <property type="entry name" value="FCD"/>
    <property type="match status" value="1"/>
</dbReference>
<dbReference type="Proteomes" id="UP001217325">
    <property type="component" value="Unassembled WGS sequence"/>
</dbReference>
<dbReference type="EMBL" id="JARDXE010000026">
    <property type="protein sequence ID" value="MDE8649366.1"/>
    <property type="molecule type" value="Genomic_DNA"/>
</dbReference>
<dbReference type="InterPro" id="IPR011711">
    <property type="entry name" value="GntR_C"/>
</dbReference>
<dbReference type="Gene3D" id="1.20.120.530">
    <property type="entry name" value="GntR ligand-binding domain-like"/>
    <property type="match status" value="1"/>
</dbReference>
<evidence type="ECO:0000259" key="4">
    <source>
        <dbReference type="PROSITE" id="PS50949"/>
    </source>
</evidence>
<sequence>MPRSRSSSSPTRSDVVLDQIRSDVLNGRLDPGSRLGFVDLGERYKVSTGVLREVLPRLVEQGLATSEPQLGFRVIDVSPIRLSRLTDARVAIETLVTREAVTHGDIAWEADVVGTHHALVRIGASLPDGNIHEEWLVAHEAFHGAILRGCDNGYLVDIASRLRSISEVYRCWSRSELASTTRDLAHEHRQIMEAAIARDADRAVELTETHIRRTTELLLLSAGAANDVSAAQSI</sequence>
<keyword evidence="2" id="KW-0238">DNA-binding</keyword>
<dbReference type="PROSITE" id="PS50949">
    <property type="entry name" value="HTH_GNTR"/>
    <property type="match status" value="1"/>
</dbReference>
<dbReference type="InterPro" id="IPR036388">
    <property type="entry name" value="WH-like_DNA-bd_sf"/>
</dbReference>
<dbReference type="GO" id="GO:0003677">
    <property type="term" value="F:DNA binding"/>
    <property type="evidence" value="ECO:0007669"/>
    <property type="project" value="UniProtKB-KW"/>
</dbReference>
<dbReference type="RefSeq" id="WP_081559590.1">
    <property type="nucleotide sequence ID" value="NZ_JARDXE010000026.1"/>
</dbReference>
<dbReference type="SUPFAM" id="SSF48008">
    <property type="entry name" value="GntR ligand-binding domain-like"/>
    <property type="match status" value="1"/>
</dbReference>
<reference evidence="5" key="1">
    <citation type="submission" date="2023-02" db="EMBL/GenBank/DDBJ databases">
        <title>A novel hydrolase synthesized by Rhodococcus erythropolis HQ is responsible for the detoxification of Zearalenone.</title>
        <authorList>
            <person name="Hu J."/>
            <person name="Xu J."/>
        </authorList>
    </citation>
    <scope>NUCLEOTIDE SEQUENCE</scope>
    <source>
        <strain evidence="5">HQ</strain>
    </source>
</reference>
<evidence type="ECO:0000313" key="5">
    <source>
        <dbReference type="EMBL" id="MDE8649366.1"/>
    </source>
</evidence>
<name>A0AAW6LV76_RHOSG</name>
<dbReference type="AlphaFoldDB" id="A0AAW6LV76"/>
<dbReference type="PANTHER" id="PTHR43537">
    <property type="entry name" value="TRANSCRIPTIONAL REGULATOR, GNTR FAMILY"/>
    <property type="match status" value="1"/>
</dbReference>
<dbReference type="InterPro" id="IPR000524">
    <property type="entry name" value="Tscrpt_reg_HTH_GntR"/>
</dbReference>
<evidence type="ECO:0000256" key="2">
    <source>
        <dbReference type="ARBA" id="ARBA00023125"/>
    </source>
</evidence>
<evidence type="ECO:0000313" key="6">
    <source>
        <dbReference type="Proteomes" id="UP001217325"/>
    </source>
</evidence>
<keyword evidence="1" id="KW-0805">Transcription regulation</keyword>
<feature type="domain" description="HTH gntR-type" evidence="4">
    <location>
        <begin position="10"/>
        <end position="77"/>
    </location>
</feature>